<sequence>MGQAWGNVLDDDEAYAIVRRFVDAVPSGSYLALEDGTNVVRPDAAHQAERVRAEAGDPYRLRTPEQIARFFDRLELLEPGIVSVSRWRSEPELPPELDALCGLARKP</sequence>
<comment type="caution">
    <text evidence="1">The sequence shown here is derived from an EMBL/GenBank/DDBJ whole genome shotgun (WGS) entry which is preliminary data.</text>
</comment>
<evidence type="ECO:0000313" key="2">
    <source>
        <dbReference type="Proteomes" id="UP000319825"/>
    </source>
</evidence>
<reference evidence="1 2" key="1">
    <citation type="submission" date="2019-07" db="EMBL/GenBank/DDBJ databases">
        <title>R&amp;d 2014.</title>
        <authorList>
            <person name="Klenk H.-P."/>
        </authorList>
    </citation>
    <scope>NUCLEOTIDE SEQUENCE [LARGE SCALE GENOMIC DNA]</scope>
    <source>
        <strain evidence="1 2">DSM 43868</strain>
    </source>
</reference>
<protein>
    <submittedName>
        <fullName evidence="1">S-adenosyl methyltransferase</fullName>
    </submittedName>
</protein>
<dbReference type="Pfam" id="PF04672">
    <property type="entry name" value="Methyltransf_19"/>
    <property type="match status" value="1"/>
</dbReference>
<dbReference type="Gene3D" id="3.40.50.150">
    <property type="entry name" value="Vaccinia Virus protein VP39"/>
    <property type="match status" value="1"/>
</dbReference>
<name>A0A562IHU3_MICOL</name>
<proteinExistence type="predicted"/>
<evidence type="ECO:0000313" key="1">
    <source>
        <dbReference type="EMBL" id="TWH70510.1"/>
    </source>
</evidence>
<gene>
    <name evidence="1" type="ORF">JD77_05535</name>
</gene>
<dbReference type="GO" id="GO:0008168">
    <property type="term" value="F:methyltransferase activity"/>
    <property type="evidence" value="ECO:0007669"/>
    <property type="project" value="UniProtKB-KW"/>
</dbReference>
<dbReference type="InterPro" id="IPR006764">
    <property type="entry name" value="SAM_dep_MeTrfase_SAV2177_type"/>
</dbReference>
<dbReference type="RefSeq" id="WP_211372695.1">
    <property type="nucleotide sequence ID" value="NZ_BAAATQ010000258.1"/>
</dbReference>
<dbReference type="Proteomes" id="UP000319825">
    <property type="component" value="Unassembled WGS sequence"/>
</dbReference>
<dbReference type="InterPro" id="IPR029063">
    <property type="entry name" value="SAM-dependent_MTases_sf"/>
</dbReference>
<dbReference type="SUPFAM" id="SSF53335">
    <property type="entry name" value="S-adenosyl-L-methionine-dependent methyltransferases"/>
    <property type="match status" value="1"/>
</dbReference>
<organism evidence="1 2">
    <name type="scientific">Micromonospora olivasterospora</name>
    <dbReference type="NCBI Taxonomy" id="1880"/>
    <lineage>
        <taxon>Bacteria</taxon>
        <taxon>Bacillati</taxon>
        <taxon>Actinomycetota</taxon>
        <taxon>Actinomycetes</taxon>
        <taxon>Micromonosporales</taxon>
        <taxon>Micromonosporaceae</taxon>
        <taxon>Micromonospora</taxon>
    </lineage>
</organism>
<keyword evidence="1" id="KW-0808">Transferase</keyword>
<accession>A0A562IHU3</accession>
<dbReference type="EMBL" id="VLKE01000001">
    <property type="protein sequence ID" value="TWH70510.1"/>
    <property type="molecule type" value="Genomic_DNA"/>
</dbReference>
<dbReference type="AlphaFoldDB" id="A0A562IHU3"/>
<keyword evidence="2" id="KW-1185">Reference proteome</keyword>
<keyword evidence="1" id="KW-0489">Methyltransferase</keyword>
<dbReference type="GO" id="GO:0032259">
    <property type="term" value="P:methylation"/>
    <property type="evidence" value="ECO:0007669"/>
    <property type="project" value="UniProtKB-KW"/>
</dbReference>